<feature type="domain" description="CoA-binding" evidence="1">
    <location>
        <begin position="11"/>
        <end position="110"/>
    </location>
</feature>
<gene>
    <name evidence="2" type="ORF">ICN82_13460</name>
</gene>
<comment type="caution">
    <text evidence="2">The sequence shown here is derived from an EMBL/GenBank/DDBJ whole genome shotgun (WGS) entry which is preliminary data.</text>
</comment>
<dbReference type="SMART" id="SM00881">
    <property type="entry name" value="CoA_binding"/>
    <property type="match status" value="1"/>
</dbReference>
<organism evidence="2 3">
    <name type="scientific">Mangrovicoccus algicola</name>
    <dbReference type="NCBI Taxonomy" id="2771008"/>
    <lineage>
        <taxon>Bacteria</taxon>
        <taxon>Pseudomonadati</taxon>
        <taxon>Pseudomonadota</taxon>
        <taxon>Alphaproteobacteria</taxon>
        <taxon>Rhodobacterales</taxon>
        <taxon>Paracoccaceae</taxon>
        <taxon>Mangrovicoccus</taxon>
    </lineage>
</organism>
<proteinExistence type="predicted"/>
<evidence type="ECO:0000313" key="3">
    <source>
        <dbReference type="Proteomes" id="UP000609121"/>
    </source>
</evidence>
<dbReference type="InterPro" id="IPR036291">
    <property type="entry name" value="NAD(P)-bd_dom_sf"/>
</dbReference>
<accession>A0A8J7CXQ0</accession>
<evidence type="ECO:0000259" key="1">
    <source>
        <dbReference type="SMART" id="SM00881"/>
    </source>
</evidence>
<dbReference type="RefSeq" id="WP_193183646.1">
    <property type="nucleotide sequence ID" value="NZ_JACVXA010000041.1"/>
</dbReference>
<dbReference type="AlphaFoldDB" id="A0A8J7CXQ0"/>
<dbReference type="Proteomes" id="UP000609121">
    <property type="component" value="Unassembled WGS sequence"/>
</dbReference>
<dbReference type="Pfam" id="PF13380">
    <property type="entry name" value="CoA_binding_2"/>
    <property type="match status" value="1"/>
</dbReference>
<reference evidence="2" key="1">
    <citation type="submission" date="2020-09" db="EMBL/GenBank/DDBJ databases">
        <title>A novel bacterium of genus Mangrovicoccus, isolated from South China Sea.</title>
        <authorList>
            <person name="Huang H."/>
            <person name="Mo K."/>
            <person name="Hu Y."/>
        </authorList>
    </citation>
    <scope>NUCLEOTIDE SEQUENCE</scope>
    <source>
        <strain evidence="2">HB182678</strain>
    </source>
</reference>
<dbReference type="SUPFAM" id="SSF51735">
    <property type="entry name" value="NAD(P)-binding Rossmann-fold domains"/>
    <property type="match status" value="1"/>
</dbReference>
<dbReference type="Gene3D" id="3.40.50.720">
    <property type="entry name" value="NAD(P)-binding Rossmann-like Domain"/>
    <property type="match status" value="1"/>
</dbReference>
<name>A0A8J7CXQ0_9RHOB</name>
<protein>
    <submittedName>
        <fullName evidence="2">CoA-binding protein</fullName>
    </submittedName>
</protein>
<sequence>MIEDDAQIAEILRRTQVVACVGFSANPDRPSHYVSQFLVSQGKRVVPVNPGLAGQDFLGQRIYATLSDIPPDIPVDMVDVFRRLEHVPDVVDEALFALPQLRTIWLQLGLRDEATAQMATARGIDVVQDRCPKQEYPRLGLMA</sequence>
<dbReference type="PANTHER" id="PTHR33303:SF2">
    <property type="entry name" value="COA-BINDING DOMAIN-CONTAINING PROTEIN"/>
    <property type="match status" value="1"/>
</dbReference>
<dbReference type="EMBL" id="JACVXA010000041">
    <property type="protein sequence ID" value="MBE3639207.1"/>
    <property type="molecule type" value="Genomic_DNA"/>
</dbReference>
<dbReference type="InterPro" id="IPR003781">
    <property type="entry name" value="CoA-bd"/>
</dbReference>
<dbReference type="PANTHER" id="PTHR33303">
    <property type="entry name" value="CYTOPLASMIC PROTEIN-RELATED"/>
    <property type="match status" value="1"/>
</dbReference>
<evidence type="ECO:0000313" key="2">
    <source>
        <dbReference type="EMBL" id="MBE3639207.1"/>
    </source>
</evidence>
<keyword evidence="3" id="KW-1185">Reference proteome</keyword>